<feature type="transmembrane region" description="Helical" evidence="1">
    <location>
        <begin position="155"/>
        <end position="173"/>
    </location>
</feature>
<feature type="transmembrane region" description="Helical" evidence="1">
    <location>
        <begin position="208"/>
        <end position="226"/>
    </location>
</feature>
<feature type="transmembrane region" description="Helical" evidence="1">
    <location>
        <begin position="396"/>
        <end position="416"/>
    </location>
</feature>
<sequence length="450" mass="51032">MIVENKNFSVLICIISSIFVVLKIYTGSNLFLWIFFLLTSTAMLLDKQQHRIHYLLFFISWVYVIKFDISGYSLLVVLSSFYILLSILTIFLQKQGISKRLLLTFFLFAFYTVAVTLVSGGNLIAVLGFVLNYSVLFCAVVTINDRAYFRRYTYIYALGLLAASIVRLISYSVPKIDHFIESMTVVNTVKTMNSISTRFTGLDLDPNYFSLQVLIAMACLLVLFNLDGKKEKKSIVLLVILAFFGILTYSKMFIITFVVFILMTFIVFIKNNVKTAIKFSTFIVIICGAVLYFFYESLFGIYWIRFFGSGISTDAITTGRVSSWSIFINEILQNTKVFVLGAGFGTSFAKVKMAHTMYLSTPYYIGLLGVALSVLYISSLYKVLRENVGIINTPGFQILSINAIPLYIVLLANIGLDSFVMDYFPYHILLIMLALTMSKSKTELLTMNER</sequence>
<organism evidence="2 3">
    <name type="scientific">Lysinibacillus boronitolerans JCM 21713 = 10a = NBRC 103108</name>
    <dbReference type="NCBI Taxonomy" id="1294264"/>
    <lineage>
        <taxon>Bacteria</taxon>
        <taxon>Bacillati</taxon>
        <taxon>Bacillota</taxon>
        <taxon>Bacilli</taxon>
        <taxon>Bacillales</taxon>
        <taxon>Bacillaceae</taxon>
        <taxon>Lysinibacillus</taxon>
    </lineage>
</organism>
<dbReference type="Proteomes" id="UP000030487">
    <property type="component" value="Unassembled WGS sequence"/>
</dbReference>
<keyword evidence="1" id="KW-1133">Transmembrane helix</keyword>
<feature type="transmembrane region" description="Helical" evidence="1">
    <location>
        <begin position="275"/>
        <end position="295"/>
    </location>
</feature>
<feature type="transmembrane region" description="Helical" evidence="1">
    <location>
        <begin position="124"/>
        <end position="143"/>
    </location>
</feature>
<feature type="transmembrane region" description="Helical" evidence="1">
    <location>
        <begin position="75"/>
        <end position="92"/>
    </location>
</feature>
<reference evidence="2 3" key="1">
    <citation type="submission" date="2014-02" db="EMBL/GenBank/DDBJ databases">
        <title>Draft genome sequence of Lysinibacillus boronitolerans NBRC 103108.</title>
        <authorList>
            <person name="Zhang F."/>
            <person name="Wang G."/>
            <person name="Zhang L."/>
        </authorList>
    </citation>
    <scope>NUCLEOTIDE SEQUENCE [LARGE SCALE GENOMIC DNA]</scope>
    <source>
        <strain evidence="2 3">NBRC 103108</strain>
    </source>
</reference>
<keyword evidence="3" id="KW-1185">Reference proteome</keyword>
<dbReference type="RefSeq" id="WP_036080334.1">
    <property type="nucleotide sequence ID" value="NZ_AVCW01000002.1"/>
</dbReference>
<evidence type="ECO:0000313" key="2">
    <source>
        <dbReference type="EMBL" id="KGR81341.1"/>
    </source>
</evidence>
<accession>A0ABR4XUT3</accession>
<keyword evidence="1" id="KW-0812">Transmembrane</keyword>
<name>A0ABR4XUT3_9BACI</name>
<protein>
    <recommendedName>
        <fullName evidence="4">Polysaccharide polymerase</fullName>
    </recommendedName>
</protein>
<feature type="transmembrane region" description="Helical" evidence="1">
    <location>
        <begin position="52"/>
        <end position="69"/>
    </location>
</feature>
<comment type="caution">
    <text evidence="2">The sequence shown here is derived from an EMBL/GenBank/DDBJ whole genome shotgun (WGS) entry which is preliminary data.</text>
</comment>
<feature type="transmembrane region" description="Helical" evidence="1">
    <location>
        <begin position="423"/>
        <end position="440"/>
    </location>
</feature>
<feature type="transmembrane region" description="Helical" evidence="1">
    <location>
        <begin position="238"/>
        <end position="269"/>
    </location>
</feature>
<keyword evidence="1" id="KW-0472">Membrane</keyword>
<feature type="transmembrane region" description="Helical" evidence="1">
    <location>
        <begin position="101"/>
        <end position="118"/>
    </location>
</feature>
<gene>
    <name evidence="2" type="ORF">CD31_20560</name>
</gene>
<feature type="transmembrane region" description="Helical" evidence="1">
    <location>
        <begin position="363"/>
        <end position="384"/>
    </location>
</feature>
<dbReference type="EMBL" id="JPVR01000080">
    <property type="protein sequence ID" value="KGR81341.1"/>
    <property type="molecule type" value="Genomic_DNA"/>
</dbReference>
<evidence type="ECO:0008006" key="4">
    <source>
        <dbReference type="Google" id="ProtNLM"/>
    </source>
</evidence>
<evidence type="ECO:0000313" key="3">
    <source>
        <dbReference type="Proteomes" id="UP000030487"/>
    </source>
</evidence>
<evidence type="ECO:0000256" key="1">
    <source>
        <dbReference type="SAM" id="Phobius"/>
    </source>
</evidence>
<proteinExistence type="predicted"/>